<reference evidence="1 2" key="1">
    <citation type="submission" date="2021-12" db="EMBL/GenBank/DDBJ databases">
        <title>High titer production of polyol ester of fatty acids by Rhodotorula paludigena BS15 towards product separation-free biomass refinery.</title>
        <authorList>
            <person name="Mano J."/>
            <person name="Ono H."/>
            <person name="Tanaka T."/>
            <person name="Naito K."/>
            <person name="Sushida H."/>
            <person name="Ike M."/>
            <person name="Tokuyasu K."/>
            <person name="Kitaoka M."/>
        </authorList>
    </citation>
    <scope>NUCLEOTIDE SEQUENCE [LARGE SCALE GENOMIC DNA]</scope>
    <source>
        <strain evidence="1 2">BS15</strain>
    </source>
</reference>
<accession>A0AAV5GPD9</accession>
<name>A0AAV5GPD9_9BASI</name>
<organism evidence="1 2">
    <name type="scientific">Rhodotorula paludigena</name>
    <dbReference type="NCBI Taxonomy" id="86838"/>
    <lineage>
        <taxon>Eukaryota</taxon>
        <taxon>Fungi</taxon>
        <taxon>Dikarya</taxon>
        <taxon>Basidiomycota</taxon>
        <taxon>Pucciniomycotina</taxon>
        <taxon>Microbotryomycetes</taxon>
        <taxon>Sporidiobolales</taxon>
        <taxon>Sporidiobolaceae</taxon>
        <taxon>Rhodotorula</taxon>
    </lineage>
</organism>
<comment type="caution">
    <text evidence="1">The sequence shown here is derived from an EMBL/GenBank/DDBJ whole genome shotgun (WGS) entry which is preliminary data.</text>
</comment>
<proteinExistence type="predicted"/>
<gene>
    <name evidence="1" type="ORF">Rhopal_007310-T1</name>
</gene>
<protein>
    <submittedName>
        <fullName evidence="1">Uncharacterized protein</fullName>
    </submittedName>
</protein>
<evidence type="ECO:0000313" key="2">
    <source>
        <dbReference type="Proteomes" id="UP001342314"/>
    </source>
</evidence>
<dbReference type="EMBL" id="BQKY01000016">
    <property type="protein sequence ID" value="GJN94236.1"/>
    <property type="molecule type" value="Genomic_DNA"/>
</dbReference>
<sequence>MPEVLRFLTFVQRSHRRLSLRYSIGALDNLRLIGFKSLIVGTNTDALLSQAKGSSHWHMVLLQGHGVAVPPAPYIDLWKDAPPGLTDTILHMLPLAFCAWLESNKRFVAFDCKGTPLVRINDANRGPGVFSLNTIIFGPTREGEAV</sequence>
<dbReference type="Proteomes" id="UP001342314">
    <property type="component" value="Unassembled WGS sequence"/>
</dbReference>
<dbReference type="AlphaFoldDB" id="A0AAV5GPD9"/>
<keyword evidence="2" id="KW-1185">Reference proteome</keyword>
<evidence type="ECO:0000313" key="1">
    <source>
        <dbReference type="EMBL" id="GJN94236.1"/>
    </source>
</evidence>